<evidence type="ECO:0000313" key="2">
    <source>
        <dbReference type="Proteomes" id="UP000192911"/>
    </source>
</evidence>
<dbReference type="Proteomes" id="UP000192911">
    <property type="component" value="Unassembled WGS sequence"/>
</dbReference>
<sequence>MYEAITTEHIDVLDSVKTLAEQPASARRKFEDTALALQRSAQDLATQAVKLTDPLLRQSATTVADGLNAAAQLCRAAIESES</sequence>
<accession>A0A1X7D6P3</accession>
<name>A0A1X7D6P3_TRICW</name>
<dbReference type="EMBL" id="FXAH01000002">
    <property type="protein sequence ID" value="SMF09811.1"/>
    <property type="molecule type" value="Genomic_DNA"/>
</dbReference>
<protein>
    <recommendedName>
        <fullName evidence="3">Type III secretion system, E component of needle</fullName>
    </recommendedName>
</protein>
<evidence type="ECO:0008006" key="3">
    <source>
        <dbReference type="Google" id="ProtNLM"/>
    </source>
</evidence>
<gene>
    <name evidence="1" type="ORF">SAMN06295900_102456</name>
</gene>
<evidence type="ECO:0000313" key="1">
    <source>
        <dbReference type="EMBL" id="SMF09811.1"/>
    </source>
</evidence>
<dbReference type="AlphaFoldDB" id="A0A1X7D6P3"/>
<organism evidence="1 2">
    <name type="scientific">Trinickia caryophylli</name>
    <name type="common">Paraburkholderia caryophylli</name>
    <dbReference type="NCBI Taxonomy" id="28094"/>
    <lineage>
        <taxon>Bacteria</taxon>
        <taxon>Pseudomonadati</taxon>
        <taxon>Pseudomonadota</taxon>
        <taxon>Betaproteobacteria</taxon>
        <taxon>Burkholderiales</taxon>
        <taxon>Burkholderiaceae</taxon>
        <taxon>Trinickia</taxon>
    </lineage>
</organism>
<reference evidence="2" key="1">
    <citation type="submission" date="2017-04" db="EMBL/GenBank/DDBJ databases">
        <authorList>
            <person name="Varghese N."/>
            <person name="Submissions S."/>
        </authorList>
    </citation>
    <scope>NUCLEOTIDE SEQUENCE [LARGE SCALE GENOMIC DNA]</scope>
    <source>
        <strain evidence="2">Ballard 720</strain>
    </source>
</reference>
<dbReference type="STRING" id="28094.SAMN06295900_102456"/>
<keyword evidence="2" id="KW-1185">Reference proteome</keyword>
<proteinExistence type="predicted"/>